<feature type="transmembrane region" description="Helical" evidence="9">
    <location>
        <begin position="852"/>
        <end position="869"/>
    </location>
</feature>
<name>A0A835J8G8_9ROSI</name>
<dbReference type="GO" id="GO:0016020">
    <property type="term" value="C:membrane"/>
    <property type="evidence" value="ECO:0007669"/>
    <property type="project" value="UniProtKB-SubCell"/>
</dbReference>
<organism evidence="10 11">
    <name type="scientific">Salix dunnii</name>
    <dbReference type="NCBI Taxonomy" id="1413687"/>
    <lineage>
        <taxon>Eukaryota</taxon>
        <taxon>Viridiplantae</taxon>
        <taxon>Streptophyta</taxon>
        <taxon>Embryophyta</taxon>
        <taxon>Tracheophyta</taxon>
        <taxon>Spermatophyta</taxon>
        <taxon>Magnoliopsida</taxon>
        <taxon>eudicotyledons</taxon>
        <taxon>Gunneridae</taxon>
        <taxon>Pentapetalae</taxon>
        <taxon>rosids</taxon>
        <taxon>fabids</taxon>
        <taxon>Malpighiales</taxon>
        <taxon>Salicaceae</taxon>
        <taxon>Saliceae</taxon>
        <taxon>Salix</taxon>
    </lineage>
</organism>
<evidence type="ECO:0000256" key="7">
    <source>
        <dbReference type="ARBA" id="ARBA00022989"/>
    </source>
</evidence>
<evidence type="ECO:0000313" key="11">
    <source>
        <dbReference type="Proteomes" id="UP000657918"/>
    </source>
</evidence>
<dbReference type="EMBL" id="JADGMS010000016">
    <property type="protein sequence ID" value="KAF9666557.1"/>
    <property type="molecule type" value="Genomic_DNA"/>
</dbReference>
<keyword evidence="8 9" id="KW-0472">Membrane</keyword>
<evidence type="ECO:0000256" key="4">
    <source>
        <dbReference type="ARBA" id="ARBA00022692"/>
    </source>
</evidence>
<dbReference type="OrthoDB" id="9986677at2759"/>
<feature type="transmembrane region" description="Helical" evidence="9">
    <location>
        <begin position="457"/>
        <end position="477"/>
    </location>
</feature>
<accession>A0A835J8G8</accession>
<keyword evidence="7 9" id="KW-1133">Transmembrane helix</keyword>
<feature type="transmembrane region" description="Helical" evidence="9">
    <location>
        <begin position="900"/>
        <end position="917"/>
    </location>
</feature>
<feature type="transmembrane region" description="Helical" evidence="9">
    <location>
        <begin position="667"/>
        <end position="687"/>
    </location>
</feature>
<dbReference type="GO" id="GO:0035673">
    <property type="term" value="F:oligopeptide transmembrane transporter activity"/>
    <property type="evidence" value="ECO:0007669"/>
    <property type="project" value="InterPro"/>
</dbReference>
<feature type="transmembrane region" description="Helical" evidence="9">
    <location>
        <begin position="529"/>
        <end position="554"/>
    </location>
</feature>
<dbReference type="GO" id="GO:0015031">
    <property type="term" value="P:protein transport"/>
    <property type="evidence" value="ECO:0007669"/>
    <property type="project" value="UniProtKB-KW"/>
</dbReference>
<dbReference type="Pfam" id="PF03169">
    <property type="entry name" value="OPT"/>
    <property type="match status" value="2"/>
</dbReference>
<feature type="transmembrane region" description="Helical" evidence="9">
    <location>
        <begin position="377"/>
        <end position="399"/>
    </location>
</feature>
<evidence type="ECO:0000256" key="3">
    <source>
        <dbReference type="ARBA" id="ARBA00022448"/>
    </source>
</evidence>
<dbReference type="InterPro" id="IPR004813">
    <property type="entry name" value="OPT"/>
</dbReference>
<feature type="transmembrane region" description="Helical" evidence="9">
    <location>
        <begin position="602"/>
        <end position="629"/>
    </location>
</feature>
<evidence type="ECO:0000256" key="2">
    <source>
        <dbReference type="ARBA" id="ARBA00005484"/>
    </source>
</evidence>
<dbReference type="PANTHER" id="PTHR22601">
    <property type="entry name" value="ISP4 LIKE PROTEIN"/>
    <property type="match status" value="1"/>
</dbReference>
<dbReference type="AlphaFoldDB" id="A0A835J8G8"/>
<feature type="transmembrane region" description="Helical" evidence="9">
    <location>
        <begin position="301"/>
        <end position="321"/>
    </location>
</feature>
<comment type="similarity">
    <text evidence="2">Belongs to the oligopeptide OPT transporter (TC 2.A.67.1) family.</text>
</comment>
<comment type="subcellular location">
    <subcellularLocation>
        <location evidence="1">Membrane</location>
        <topology evidence="1">Multi-pass membrane protein</topology>
    </subcellularLocation>
</comment>
<dbReference type="InterPro" id="IPR004648">
    <property type="entry name" value="Oligpept_transpt"/>
</dbReference>
<gene>
    <name evidence="10" type="ORF">SADUNF_Sadunf16G0241300</name>
</gene>
<dbReference type="Proteomes" id="UP000657918">
    <property type="component" value="Chromosome 16"/>
</dbReference>
<feature type="transmembrane region" description="Helical" evidence="9">
    <location>
        <begin position="497"/>
        <end position="517"/>
    </location>
</feature>
<keyword evidence="4 9" id="KW-0812">Transmembrane</keyword>
<dbReference type="NCBIfam" id="TIGR00728">
    <property type="entry name" value="OPT_sfam"/>
    <property type="match status" value="2"/>
</dbReference>
<reference evidence="10 11" key="1">
    <citation type="submission" date="2020-10" db="EMBL/GenBank/DDBJ databases">
        <title>Plant Genome Project.</title>
        <authorList>
            <person name="Zhang R.-G."/>
        </authorList>
    </citation>
    <scope>NUCLEOTIDE SEQUENCE [LARGE SCALE GENOMIC DNA]</scope>
    <source>
        <strain evidence="10">FAFU-HL-1</strain>
        <tissue evidence="10">Leaf</tissue>
    </source>
</reference>
<feature type="transmembrane region" description="Helical" evidence="9">
    <location>
        <begin position="328"/>
        <end position="347"/>
    </location>
</feature>
<evidence type="ECO:0000256" key="5">
    <source>
        <dbReference type="ARBA" id="ARBA00022856"/>
    </source>
</evidence>
<evidence type="ECO:0000313" key="10">
    <source>
        <dbReference type="EMBL" id="KAF9666557.1"/>
    </source>
</evidence>
<keyword evidence="5" id="KW-0571">Peptide transport</keyword>
<evidence type="ECO:0000256" key="9">
    <source>
        <dbReference type="SAM" id="Phobius"/>
    </source>
</evidence>
<evidence type="ECO:0000256" key="1">
    <source>
        <dbReference type="ARBA" id="ARBA00004141"/>
    </source>
</evidence>
<feature type="transmembrane region" description="Helical" evidence="9">
    <location>
        <begin position="929"/>
        <end position="950"/>
    </location>
</feature>
<dbReference type="NCBIfam" id="TIGR00727">
    <property type="entry name" value="ISP4_OPT"/>
    <property type="match status" value="1"/>
</dbReference>
<keyword evidence="11" id="KW-1185">Reference proteome</keyword>
<feature type="transmembrane region" description="Helical" evidence="9">
    <location>
        <begin position="693"/>
        <end position="715"/>
    </location>
</feature>
<sequence length="988" mass="110929">MGSWDGSVHPSGPCESILPVSFLSAIYRFSYNTDSCSPHGKVHGCKPPKVTNFDPIYKVIIFIESRPFNMQEHVFITIFATVEPVVYMQWTLLQLSKPFYHKELHPAAAMLLPQTTQFSCLVMDGLVRSEKFTLIRLTCGGLLPLSKSLYSGKYSYDLSRTFFPCVEKTYMETSVSASAVEMLLSRVFTASVLMYLVIQADSIYIIRLDSGLGISSIEVEPKAILILSLPGKHLGDRERGELRNMANLVDEAAPQLKLPDHEKHHFEIDEAEAEEVNDSPIEQVRLTVPITDDPTQAVLTIRTWVLGLGACILLSFVNQFFQYRSNQLSIGSVTIQILVLPIGKYMAAKFPPKKISVPFTKWSFSLNPGPFNMKEHVLITIFANCGAGGVYAVYIVTIIKAFYHRGLHPVAAICLAMDGLVRSEKFSWILLTCGGLQPSSRALHEKEKRKKGERTRLQFFAIVFVASFAYYIVPGYLFPSLSALSFVCWIWKRSITAQQIGSGLSGLGIGSFGLDWATVASFLGTPLAYPFFAIVNTMVGFILVIYVIVPVAYWSNFREAKRFPISSSHTFDEDGQRFNITRVLNEKTFDLNLVEYENYSKLYLSIFFAFIYGLSFASLTAALTHVALFDGKNILKMWKKTTTAVKDEFSDVHTRIMKKNYAVVPQWWFTAILVISVALSLVAVEGFDHQLQLPWWGLLLACLIALIFTLPVGVVQATTNMQIGLNVITELVIGYMYPGKPVANVAFKTYGYISMTQALSFLGDFKVGHYMKIPPKSMFIVQLVGTIVSSTVYFATAWWLLTSVENICNPDLLPEGSPWTCPGSDVFYNASIIWGVVGPLRMFTDKGVYPEQNWWFLIGFLAPIPMWFLERKFPENKWIKLIHIPLILSATSAMPSAKTVHYWSWAFVGFVFNYIIYRRYKGWWAKHTYILSAALDAGVAFLGVILYFALQSKDIYGPSWWGADISDHCPLAKCPTAPGIKVKGCPVF</sequence>
<evidence type="ECO:0000256" key="6">
    <source>
        <dbReference type="ARBA" id="ARBA00022927"/>
    </source>
</evidence>
<keyword evidence="3" id="KW-0813">Transport</keyword>
<protein>
    <recommendedName>
        <fullName evidence="12">Oligopeptide transporter</fullName>
    </recommendedName>
</protein>
<keyword evidence="6" id="KW-0653">Protein transport</keyword>
<feature type="transmembrane region" description="Helical" evidence="9">
    <location>
        <begin position="779"/>
        <end position="801"/>
    </location>
</feature>
<proteinExistence type="inferred from homology"/>
<comment type="caution">
    <text evidence="10">The sequence shown here is derived from an EMBL/GenBank/DDBJ whole genome shotgun (WGS) entry which is preliminary data.</text>
</comment>
<evidence type="ECO:0000256" key="8">
    <source>
        <dbReference type="ARBA" id="ARBA00023136"/>
    </source>
</evidence>
<evidence type="ECO:0008006" key="12">
    <source>
        <dbReference type="Google" id="ProtNLM"/>
    </source>
</evidence>